<keyword evidence="4 5" id="KW-0472">Membrane</keyword>
<name>A0AAD8CTL3_ACIOX</name>
<dbReference type="GO" id="GO:0005549">
    <property type="term" value="F:odorant binding"/>
    <property type="evidence" value="ECO:0007669"/>
    <property type="project" value="TreeGrafter"/>
</dbReference>
<feature type="transmembrane region" description="Helical" evidence="5">
    <location>
        <begin position="245"/>
        <end position="265"/>
    </location>
</feature>
<dbReference type="InterPro" id="IPR017452">
    <property type="entry name" value="GPCR_Rhodpsn_7TM"/>
</dbReference>
<keyword evidence="7" id="KW-0675">Receptor</keyword>
<dbReference type="InterPro" id="IPR052921">
    <property type="entry name" value="GPCR1_Superfamily_Member"/>
</dbReference>
<reference evidence="7" key="1">
    <citation type="submission" date="2022-02" db="EMBL/GenBank/DDBJ databases">
        <title>Atlantic sturgeon de novo genome assembly.</title>
        <authorList>
            <person name="Stock M."/>
            <person name="Klopp C."/>
            <person name="Guiguen Y."/>
            <person name="Cabau C."/>
            <person name="Parinello H."/>
            <person name="Santidrian Yebra-Pimentel E."/>
            <person name="Kuhl H."/>
            <person name="Dirks R.P."/>
            <person name="Guessner J."/>
            <person name="Wuertz S."/>
            <person name="Du K."/>
            <person name="Schartl M."/>
        </authorList>
    </citation>
    <scope>NUCLEOTIDE SEQUENCE</scope>
    <source>
        <strain evidence="7">STURGEONOMICS-FGT-2020</strain>
        <tissue evidence="7">Whole blood</tissue>
    </source>
</reference>
<gene>
    <name evidence="7" type="primary">or131-2</name>
    <name evidence="7" type="ORF">AOXY_G23746</name>
</gene>
<evidence type="ECO:0000256" key="4">
    <source>
        <dbReference type="ARBA" id="ARBA00023136"/>
    </source>
</evidence>
<dbReference type="FunFam" id="1.20.1070.10:FF:000096">
    <property type="entry name" value="Odorant receptor 131-2"/>
    <property type="match status" value="1"/>
</dbReference>
<dbReference type="Gene3D" id="1.20.1070.10">
    <property type="entry name" value="Rhodopsin 7-helix transmembrane proteins"/>
    <property type="match status" value="1"/>
</dbReference>
<feature type="transmembrane region" description="Helical" evidence="5">
    <location>
        <begin position="113"/>
        <end position="138"/>
    </location>
</feature>
<proteinExistence type="predicted"/>
<dbReference type="PANTHER" id="PTHR26451:SF998">
    <property type="entry name" value="ODORANT RECEPTOR-RELATED"/>
    <property type="match status" value="1"/>
</dbReference>
<dbReference type="PRINTS" id="PR00237">
    <property type="entry name" value="GPCRRHODOPSN"/>
</dbReference>
<keyword evidence="2 5" id="KW-0812">Transmembrane</keyword>
<dbReference type="EMBL" id="JAGXEW010000025">
    <property type="protein sequence ID" value="KAK1157619.1"/>
    <property type="molecule type" value="Genomic_DNA"/>
</dbReference>
<feature type="transmembrane region" description="Helical" evidence="5">
    <location>
        <begin position="209"/>
        <end position="233"/>
    </location>
</feature>
<dbReference type="AlphaFoldDB" id="A0AAD8CTL3"/>
<dbReference type="SUPFAM" id="SSF81321">
    <property type="entry name" value="Family A G protein-coupled receptor-like"/>
    <property type="match status" value="1"/>
</dbReference>
<comment type="subcellular location">
    <subcellularLocation>
        <location evidence="1">Membrane</location>
    </subcellularLocation>
</comment>
<dbReference type="GO" id="GO:0004984">
    <property type="term" value="F:olfactory receptor activity"/>
    <property type="evidence" value="ECO:0007669"/>
    <property type="project" value="TreeGrafter"/>
</dbReference>
<dbReference type="PANTHER" id="PTHR26451">
    <property type="entry name" value="G_PROTEIN_RECEP_F1_2 DOMAIN-CONTAINING PROTEIN"/>
    <property type="match status" value="1"/>
</dbReference>
<feature type="transmembrane region" description="Helical" evidence="5">
    <location>
        <begin position="70"/>
        <end position="92"/>
    </location>
</feature>
<accession>A0AAD8CTL3</accession>
<feature type="domain" description="G-protein coupled receptors family 1 profile" evidence="6">
    <location>
        <begin position="14"/>
        <end position="263"/>
    </location>
</feature>
<dbReference type="CDD" id="cd00637">
    <property type="entry name" value="7tm_classA_rhodopsin-like"/>
    <property type="match status" value="1"/>
</dbReference>
<feature type="transmembrane region" description="Helical" evidence="5">
    <location>
        <begin position="171"/>
        <end position="189"/>
    </location>
</feature>
<sequence length="298" mass="35040">MSCSTFMYLLTNYINGMLVFTYFKHPMFYENPRYVLFIHMVFNDIFEMSVALLLHIWLEIAPFMRVPICYFFLILAVTTTLNTPLNLAVMALERYVAICNPLRHAQICTLRRTYMAIAVIWFIGLIPGASDLFIVFAVEPLSFFKTSVYCIWENFFRSPAQVYKRIYTKTLYFTVVWLVIVFTYLRIVYAARSASMSEKSSAKKARNTILLHGIQLMLSMLTFIAPFTEYIFWMLPSSWLLDLHYVRFFLVYILPRTLSPVIYGMRDDNFRKHFKGYQLCSSAKVKPSKEVVTISYKD</sequence>
<organism evidence="7 8">
    <name type="scientific">Acipenser oxyrinchus oxyrinchus</name>
    <dbReference type="NCBI Taxonomy" id="40147"/>
    <lineage>
        <taxon>Eukaryota</taxon>
        <taxon>Metazoa</taxon>
        <taxon>Chordata</taxon>
        <taxon>Craniata</taxon>
        <taxon>Vertebrata</taxon>
        <taxon>Euteleostomi</taxon>
        <taxon>Actinopterygii</taxon>
        <taxon>Chondrostei</taxon>
        <taxon>Acipenseriformes</taxon>
        <taxon>Acipenseridae</taxon>
        <taxon>Acipenser</taxon>
    </lineage>
</organism>
<evidence type="ECO:0000313" key="7">
    <source>
        <dbReference type="EMBL" id="KAK1157619.1"/>
    </source>
</evidence>
<dbReference type="Proteomes" id="UP001230051">
    <property type="component" value="Unassembled WGS sequence"/>
</dbReference>
<evidence type="ECO:0000256" key="3">
    <source>
        <dbReference type="ARBA" id="ARBA00022989"/>
    </source>
</evidence>
<keyword evidence="8" id="KW-1185">Reference proteome</keyword>
<keyword evidence="3 5" id="KW-1133">Transmembrane helix</keyword>
<comment type="caution">
    <text evidence="7">The sequence shown here is derived from an EMBL/GenBank/DDBJ whole genome shotgun (WGS) entry which is preliminary data.</text>
</comment>
<evidence type="ECO:0000256" key="2">
    <source>
        <dbReference type="ARBA" id="ARBA00022692"/>
    </source>
</evidence>
<protein>
    <submittedName>
        <fullName evidence="7">Odorant receptor 131-2-like</fullName>
    </submittedName>
</protein>
<dbReference type="GO" id="GO:0004930">
    <property type="term" value="F:G protein-coupled receptor activity"/>
    <property type="evidence" value="ECO:0007669"/>
    <property type="project" value="InterPro"/>
</dbReference>
<dbReference type="PROSITE" id="PS50262">
    <property type="entry name" value="G_PROTEIN_RECEP_F1_2"/>
    <property type="match status" value="1"/>
</dbReference>
<evidence type="ECO:0000256" key="5">
    <source>
        <dbReference type="SAM" id="Phobius"/>
    </source>
</evidence>
<dbReference type="Pfam" id="PF00001">
    <property type="entry name" value="7tm_1"/>
    <property type="match status" value="1"/>
</dbReference>
<dbReference type="GO" id="GO:0016020">
    <property type="term" value="C:membrane"/>
    <property type="evidence" value="ECO:0007669"/>
    <property type="project" value="UniProtKB-SubCell"/>
</dbReference>
<evidence type="ECO:0000256" key="1">
    <source>
        <dbReference type="ARBA" id="ARBA00004370"/>
    </source>
</evidence>
<evidence type="ECO:0000313" key="8">
    <source>
        <dbReference type="Proteomes" id="UP001230051"/>
    </source>
</evidence>
<feature type="transmembrane region" description="Helical" evidence="5">
    <location>
        <begin position="35"/>
        <end position="58"/>
    </location>
</feature>
<feature type="transmembrane region" description="Helical" evidence="5">
    <location>
        <begin position="6"/>
        <end position="23"/>
    </location>
</feature>
<evidence type="ECO:0000259" key="6">
    <source>
        <dbReference type="PROSITE" id="PS50262"/>
    </source>
</evidence>
<dbReference type="InterPro" id="IPR000276">
    <property type="entry name" value="GPCR_Rhodpsn"/>
</dbReference>